<evidence type="ECO:0000256" key="1">
    <source>
        <dbReference type="SAM" id="Coils"/>
    </source>
</evidence>
<sequence>MRWILAMIALLGGLPPAAADRPVRGVAEVAVTRPAAGAREPDRADDEGGTRTLRTALEQAAKAHLDAQARLEASRKRQSELALRLKRAETDIAALTARVGVVAREAYRRGRITGPMLLLAARDRAEFLRRTAGLETIAALDDARLRDLRAARAEARRARAAIDDEVREQARQVEIQAARRRDAERALAAAGGGAPGGFVDADSPAAEPAPRTAGGAWPDESCTVADPTTRGCVTPRTLHAMRQARADGFRRFVSCYRPSGGGEHPRGRACDFAAARDGFEDVNASGDDREYGDRLAAYLVHNADELGVLYVIWYRQIWMPGNGWRSYSGRGSPSATHTNHVHLSLY</sequence>
<keyword evidence="1" id="KW-0175">Coiled coil</keyword>
<proteinExistence type="predicted"/>
<gene>
    <name evidence="5" type="ORF">J2S41_006324</name>
</gene>
<dbReference type="Pfam" id="PF26571">
    <property type="entry name" value="VldE"/>
    <property type="match status" value="1"/>
</dbReference>
<feature type="region of interest" description="Disordered" evidence="2">
    <location>
        <begin position="186"/>
        <end position="221"/>
    </location>
</feature>
<dbReference type="EMBL" id="JAVDYB010000001">
    <property type="protein sequence ID" value="MDR7279546.1"/>
    <property type="molecule type" value="Genomic_DNA"/>
</dbReference>
<feature type="coiled-coil region" evidence="1">
    <location>
        <begin position="57"/>
        <end position="98"/>
    </location>
</feature>
<evidence type="ECO:0000256" key="3">
    <source>
        <dbReference type="SAM" id="SignalP"/>
    </source>
</evidence>
<feature type="signal peptide" evidence="3">
    <location>
        <begin position="1"/>
        <end position="19"/>
    </location>
</feature>
<evidence type="ECO:0000256" key="2">
    <source>
        <dbReference type="SAM" id="MobiDB-lite"/>
    </source>
</evidence>
<dbReference type="AlphaFoldDB" id="A0AAE3YX79"/>
<dbReference type="Gene3D" id="6.10.250.3150">
    <property type="match status" value="1"/>
</dbReference>
<evidence type="ECO:0000259" key="4">
    <source>
        <dbReference type="Pfam" id="PF26571"/>
    </source>
</evidence>
<reference evidence="5" key="1">
    <citation type="submission" date="2023-07" db="EMBL/GenBank/DDBJ databases">
        <title>Sequencing the genomes of 1000 actinobacteria strains.</title>
        <authorList>
            <person name="Klenk H.-P."/>
        </authorList>
    </citation>
    <scope>NUCLEOTIDE SEQUENCE</scope>
    <source>
        <strain evidence="5">DSM 44707</strain>
    </source>
</reference>
<feature type="chain" id="PRO_5041998764" description="ARB-07466-like C-terminal domain-containing protein" evidence="3">
    <location>
        <begin position="20"/>
        <end position="346"/>
    </location>
</feature>
<evidence type="ECO:0000313" key="6">
    <source>
        <dbReference type="Proteomes" id="UP001183643"/>
    </source>
</evidence>
<accession>A0AAE3YX79</accession>
<dbReference type="InterPro" id="IPR058593">
    <property type="entry name" value="ARB_07466-like_C"/>
</dbReference>
<protein>
    <recommendedName>
        <fullName evidence="4">ARB-07466-like C-terminal domain-containing protein</fullName>
    </recommendedName>
</protein>
<feature type="domain" description="ARB-07466-like C-terminal" evidence="4">
    <location>
        <begin position="230"/>
        <end position="338"/>
    </location>
</feature>
<organism evidence="5 6">
    <name type="scientific">Catenuloplanes atrovinosus</name>
    <dbReference type="NCBI Taxonomy" id="137266"/>
    <lineage>
        <taxon>Bacteria</taxon>
        <taxon>Bacillati</taxon>
        <taxon>Actinomycetota</taxon>
        <taxon>Actinomycetes</taxon>
        <taxon>Micromonosporales</taxon>
        <taxon>Micromonosporaceae</taxon>
        <taxon>Catenuloplanes</taxon>
    </lineage>
</organism>
<comment type="caution">
    <text evidence="5">The sequence shown here is derived from an EMBL/GenBank/DDBJ whole genome shotgun (WGS) entry which is preliminary data.</text>
</comment>
<name>A0AAE3YX79_9ACTN</name>
<keyword evidence="3" id="KW-0732">Signal</keyword>
<dbReference type="Proteomes" id="UP001183643">
    <property type="component" value="Unassembled WGS sequence"/>
</dbReference>
<keyword evidence="6" id="KW-1185">Reference proteome</keyword>
<evidence type="ECO:0000313" key="5">
    <source>
        <dbReference type="EMBL" id="MDR7279546.1"/>
    </source>
</evidence>